<feature type="domain" description="Methylmalonyl-CoA mutase alpha/beta chain catalytic" evidence="2">
    <location>
        <begin position="34"/>
        <end position="549"/>
    </location>
</feature>
<dbReference type="RefSeq" id="WP_013335177.1">
    <property type="nucleotide sequence ID" value="NC_014537.1"/>
</dbReference>
<organism evidence="3 4">
    <name type="scientific">Vulcanisaeta distributa (strain DSM 14429 / JCM 11212 / NBRC 100878 / IC-017)</name>
    <dbReference type="NCBI Taxonomy" id="572478"/>
    <lineage>
        <taxon>Archaea</taxon>
        <taxon>Thermoproteota</taxon>
        <taxon>Thermoprotei</taxon>
        <taxon>Thermoproteales</taxon>
        <taxon>Thermoproteaceae</taxon>
        <taxon>Vulcanisaeta</taxon>
    </lineage>
</organism>
<sequence>MESTDKIKEKYDEWVREFLLPTLRKLPEWRKFVTSFGVDVKPLYTPLDIKGEYLDKLGFPGEYPFTRGIYPSMYRSRLWTFREYSGFGSPEDTNRRYKFLISQGQTGLSVAFDLPTQLGLDPDHELAYPEVGKVGVSVPEVVSMSILFDGIDIGKITTSFTINATAAEILSMYITVAESRGIDKAVLDGTIQNDILKEFIARNLYIYPPLHSMRYATDIIAYTSKNLPKWHPISISGYHFREAGATAVQELAFTLADAIEYTNWVINRWKMNVDDFAPGLSFFFAATTNLFEEVAKFRAARRLYARIMKERFGVKKPESMRMKFHVQTSGAALTAQQPEVNIIRTTIQALAAVLGGAQSLHVNAYDEALALPTEKSVKLALRVQQVIAYESGVVDSIDPLGGSYYIEWLTDTIEEEVMKIIDYIDRLGGMTKAVEIGYPQRAIAESAYQYQRMVEEGKIAVIGVNMFREEEELHIELHRVDPVSRERSIKRVREVRESRDKEAWERALNELRRVADREDENVFPYILNAVKAKATVGEISGVLRDVWGEYKPPSIY</sequence>
<dbReference type="EMBL" id="CP002100">
    <property type="protein sequence ID" value="ADN49452.1"/>
    <property type="molecule type" value="Genomic_DNA"/>
</dbReference>
<dbReference type="InterPro" id="IPR006098">
    <property type="entry name" value="MMCoA_mutase_a_cat"/>
</dbReference>
<dbReference type="EC" id="5.4.99.2" evidence="3"/>
<dbReference type="PANTHER" id="PTHR48101:SF1">
    <property type="entry name" value="METHYLMALONYL-COA MUTASE, LARGE SUBUNIT"/>
    <property type="match status" value="1"/>
</dbReference>
<dbReference type="OrthoDB" id="38408at2157"/>
<dbReference type="KEGG" id="vdi:Vdis_0037"/>
<dbReference type="Proteomes" id="UP000006681">
    <property type="component" value="Chromosome"/>
</dbReference>
<gene>
    <name evidence="3" type="ordered locus">Vdis_0037</name>
</gene>
<dbReference type="GeneID" id="9750949"/>
<accession>E1QRS7</accession>
<dbReference type="InterPro" id="IPR016176">
    <property type="entry name" value="Cbl-dep_enz_cat"/>
</dbReference>
<dbReference type="AlphaFoldDB" id="E1QRS7"/>
<name>E1QRS7_VULDI</name>
<dbReference type="Pfam" id="PF01642">
    <property type="entry name" value="MM_CoA_mutase"/>
    <property type="match status" value="1"/>
</dbReference>
<dbReference type="PANTHER" id="PTHR48101">
    <property type="entry name" value="METHYLMALONYL-COA MUTASE, MITOCHONDRIAL-RELATED"/>
    <property type="match status" value="1"/>
</dbReference>
<dbReference type="GO" id="GO:0004494">
    <property type="term" value="F:methylmalonyl-CoA mutase activity"/>
    <property type="evidence" value="ECO:0007669"/>
    <property type="project" value="UniProtKB-EC"/>
</dbReference>
<keyword evidence="4" id="KW-1185">Reference proteome</keyword>
<dbReference type="GO" id="GO:0031419">
    <property type="term" value="F:cobalamin binding"/>
    <property type="evidence" value="ECO:0007669"/>
    <property type="project" value="InterPro"/>
</dbReference>
<dbReference type="HOGENOM" id="CLU_009523_5_1_2"/>
<evidence type="ECO:0000259" key="2">
    <source>
        <dbReference type="Pfam" id="PF01642"/>
    </source>
</evidence>
<dbReference type="InterPro" id="IPR006099">
    <property type="entry name" value="MeMalonylCoA_mutase_a/b_cat"/>
</dbReference>
<evidence type="ECO:0000313" key="3">
    <source>
        <dbReference type="EMBL" id="ADN49452.1"/>
    </source>
</evidence>
<reference evidence="4" key="2">
    <citation type="journal article" date="2010" name="Stand. Genomic Sci.">
        <title>Complete genome sequence of Vulcanisaeta distributa type strain (IC-017T).</title>
        <authorList>
            <person name="Mavromatis K."/>
            <person name="Sikorski J."/>
            <person name="Pabst E."/>
            <person name="Teshima H."/>
            <person name="Lapidus A."/>
            <person name="Lucas S."/>
            <person name="Nolan M."/>
            <person name="Glavina Del Rio T."/>
            <person name="Cheng J."/>
            <person name="Bruce D."/>
            <person name="Goodwin L."/>
            <person name="Pitluck S."/>
            <person name="Liolios K."/>
            <person name="Ivanova N."/>
            <person name="Mikhailova N."/>
            <person name="Pati A."/>
            <person name="Chen A."/>
            <person name="Palaniappan K."/>
            <person name="Land M."/>
            <person name="Hauser L."/>
            <person name="Chang Y."/>
            <person name="Jeffries C."/>
            <person name="Rohde M."/>
            <person name="Spring S."/>
            <person name="Goker M."/>
            <person name="Wirth R."/>
            <person name="Woyke T."/>
            <person name="Bristow J."/>
            <person name="Eisen J."/>
            <person name="Markowitz V."/>
            <person name="Hugenholtz P."/>
            <person name="Klenk H."/>
            <person name="Kyrpides N."/>
        </authorList>
    </citation>
    <scope>NUCLEOTIDE SEQUENCE [LARGE SCALE GENOMIC DNA]</scope>
    <source>
        <strain evidence="4">DSM 14429 / JCM 11212 / NBRC 100878 / IC-017</strain>
    </source>
</reference>
<reference evidence="3 4" key="1">
    <citation type="journal article" date="2010" name="Stand. Genomic Sci.">
        <title>Complete genome sequence of Vulcanisaeta distributa type strain (IC-017).</title>
        <authorList>
            <person name="Mavromatis K."/>
            <person name="Sikorski J."/>
            <person name="Pabst E."/>
            <person name="Teshima H."/>
            <person name="Lapidus A."/>
            <person name="Lucas S."/>
            <person name="Nolan M."/>
            <person name="Glavina Del Rio T."/>
            <person name="Cheng J.F."/>
            <person name="Bruce D."/>
            <person name="Goodwin L."/>
            <person name="Pitluck S."/>
            <person name="Liolios K."/>
            <person name="Ivanova N."/>
            <person name="Mikhailova N."/>
            <person name="Pati A."/>
            <person name="Chen A."/>
            <person name="Palaniappan K."/>
            <person name="Land M."/>
            <person name="Hauser L."/>
            <person name="Chang Y.J."/>
            <person name="Jeffries C.D."/>
            <person name="Rohde M."/>
            <person name="Spring S."/>
            <person name="Goker M."/>
            <person name="Wirth R."/>
            <person name="Woyke T."/>
            <person name="Bristow J."/>
            <person name="Eisen J.A."/>
            <person name="Markowitz V."/>
            <person name="Hugenholtz P."/>
            <person name="Klenk H.P."/>
            <person name="Kyrpides N.C."/>
        </authorList>
    </citation>
    <scope>NUCLEOTIDE SEQUENCE [LARGE SCALE GENOMIC DNA]</scope>
    <source>
        <strain evidence="4">DSM 14429 / JCM 11212 / NBRC 100878 / IC-017</strain>
    </source>
</reference>
<dbReference type="NCBIfam" id="TIGR00641">
    <property type="entry name" value="acid_CoA_mut_N"/>
    <property type="match status" value="1"/>
</dbReference>
<proteinExistence type="predicted"/>
<dbReference type="SUPFAM" id="SSF51703">
    <property type="entry name" value="Cobalamin (vitamin B12)-dependent enzymes"/>
    <property type="match status" value="1"/>
</dbReference>
<dbReference type="Gene3D" id="3.20.20.240">
    <property type="entry name" value="Methylmalonyl-CoA mutase"/>
    <property type="match status" value="1"/>
</dbReference>
<evidence type="ECO:0000313" key="4">
    <source>
        <dbReference type="Proteomes" id="UP000006681"/>
    </source>
</evidence>
<dbReference type="eggNOG" id="arCOG04232">
    <property type="taxonomic scope" value="Archaea"/>
</dbReference>
<protein>
    <submittedName>
        <fullName evidence="3">Methylmalonyl-CoA mutase, large subunit</fullName>
        <ecNumber evidence="3">5.4.99.2</ecNumber>
    </submittedName>
</protein>
<keyword evidence="1 3" id="KW-0413">Isomerase</keyword>
<evidence type="ECO:0000256" key="1">
    <source>
        <dbReference type="ARBA" id="ARBA00023235"/>
    </source>
</evidence>
<dbReference type="STRING" id="572478.Vdis_0037"/>